<keyword evidence="3" id="KW-1185">Reference proteome</keyword>
<dbReference type="AlphaFoldDB" id="A0A5N4C0D8"/>
<accession>A0A5N4C0D8</accession>
<sequence length="76" mass="7973">MPSHIAALYLPVMAMLGKVAKKVVLLGSLDSVAEGSLDEQDKATAKPKALPGVTDNEMTGTGESEKLAVLYVRVCD</sequence>
<comment type="caution">
    <text evidence="2">The sequence shown here is derived from an EMBL/GenBank/DDBJ whole genome shotgun (WGS) entry which is preliminary data.</text>
</comment>
<feature type="region of interest" description="Disordered" evidence="1">
    <location>
        <begin position="36"/>
        <end position="60"/>
    </location>
</feature>
<protein>
    <submittedName>
        <fullName evidence="2">Centrosomal protein of 162 kDa</fullName>
    </submittedName>
</protein>
<proteinExistence type="predicted"/>
<name>A0A5N4C0D8_CAMDR</name>
<evidence type="ECO:0000313" key="3">
    <source>
        <dbReference type="Proteomes" id="UP000299084"/>
    </source>
</evidence>
<evidence type="ECO:0000256" key="1">
    <source>
        <dbReference type="SAM" id="MobiDB-lite"/>
    </source>
</evidence>
<dbReference type="EMBL" id="JWIN03000042">
    <property type="protein sequence ID" value="KAB1252345.1"/>
    <property type="molecule type" value="Genomic_DNA"/>
</dbReference>
<reference evidence="2 3" key="1">
    <citation type="journal article" date="2019" name="Mol. Ecol. Resour.">
        <title>Improving Illumina assemblies with Hi-C and long reads: an example with the North African dromedary.</title>
        <authorList>
            <person name="Elbers J.P."/>
            <person name="Rogers M.F."/>
            <person name="Perelman P.L."/>
            <person name="Proskuryakova A.A."/>
            <person name="Serdyukova N.A."/>
            <person name="Johnson W.E."/>
            <person name="Horin P."/>
            <person name="Corander J."/>
            <person name="Murphy D."/>
            <person name="Burger P.A."/>
        </authorList>
    </citation>
    <scope>NUCLEOTIDE SEQUENCE [LARGE SCALE GENOMIC DNA]</scope>
    <source>
        <strain evidence="2">Drom800</strain>
        <tissue evidence="2">Blood</tissue>
    </source>
</reference>
<evidence type="ECO:0000313" key="2">
    <source>
        <dbReference type="EMBL" id="KAB1252345.1"/>
    </source>
</evidence>
<dbReference type="Proteomes" id="UP000299084">
    <property type="component" value="Unassembled WGS sequence"/>
</dbReference>
<gene>
    <name evidence="2" type="ORF">Cadr_000031021</name>
</gene>
<organism evidence="2 3">
    <name type="scientific">Camelus dromedarius</name>
    <name type="common">Dromedary</name>
    <name type="synonym">Arabian camel</name>
    <dbReference type="NCBI Taxonomy" id="9838"/>
    <lineage>
        <taxon>Eukaryota</taxon>
        <taxon>Metazoa</taxon>
        <taxon>Chordata</taxon>
        <taxon>Craniata</taxon>
        <taxon>Vertebrata</taxon>
        <taxon>Euteleostomi</taxon>
        <taxon>Mammalia</taxon>
        <taxon>Eutheria</taxon>
        <taxon>Laurasiatheria</taxon>
        <taxon>Artiodactyla</taxon>
        <taxon>Tylopoda</taxon>
        <taxon>Camelidae</taxon>
        <taxon>Camelus</taxon>
    </lineage>
</organism>